<dbReference type="PROSITE" id="PS51679">
    <property type="entry name" value="SAM_MT_C5"/>
    <property type="match status" value="1"/>
</dbReference>
<name>A0A1E4RBF2_9BACI</name>
<dbReference type="EMBL" id="MECQ01000001">
    <property type="protein sequence ID" value="ODV57779.1"/>
    <property type="molecule type" value="Genomic_DNA"/>
</dbReference>
<accession>A0A1E4RBF2</accession>
<dbReference type="GO" id="GO:0032259">
    <property type="term" value="P:methylation"/>
    <property type="evidence" value="ECO:0007669"/>
    <property type="project" value="UniProtKB-KW"/>
</dbReference>
<dbReference type="InterPro" id="IPR029063">
    <property type="entry name" value="SAM-dependent_MTases_sf"/>
</dbReference>
<dbReference type="PANTHER" id="PTHR46098:SF1">
    <property type="entry name" value="TRNA (CYTOSINE(38)-C(5))-METHYLTRANSFERASE"/>
    <property type="match status" value="1"/>
</dbReference>
<dbReference type="GO" id="GO:0009307">
    <property type="term" value="P:DNA restriction-modification system"/>
    <property type="evidence" value="ECO:0007669"/>
    <property type="project" value="UniProtKB-KW"/>
</dbReference>
<evidence type="ECO:0000313" key="7">
    <source>
        <dbReference type="EMBL" id="ODV57779.1"/>
    </source>
</evidence>
<keyword evidence="4 6" id="KW-0949">S-adenosyl-L-methionine</keyword>
<proteinExistence type="inferred from homology"/>
<gene>
    <name evidence="7" type="ORF">BG258_15905</name>
</gene>
<dbReference type="PANTHER" id="PTHR46098">
    <property type="entry name" value="TRNA (CYTOSINE(38)-C(5))-METHYLTRANSFERASE"/>
    <property type="match status" value="1"/>
</dbReference>
<sequence length="248" mass="28088">MLDLCSGIGGISLAAEWAGIKTVAHCDIEEFCQKVLKKHWPNTPLFSDIKTITKQTLMERGIDVNSIRIVSAGYPCQPYSLAGDQQGEEDERYLWDEVFRVIKEVDADWFVGENVFGHVNNGLSDVINDLESENYEVECIVLPAQAVGAPHQRDRVFIIARNTCSESSVQKDSTISTFRSQWQAWQSFTWEHWRKVSELHWSVPEPGIRGVDDGVSRELDKSRLIALGNAVVPQQIYPIFDAIVRFCE</sequence>
<dbReference type="NCBIfam" id="TIGR00675">
    <property type="entry name" value="dcm"/>
    <property type="match status" value="1"/>
</dbReference>
<keyword evidence="3 6" id="KW-0808">Transferase</keyword>
<dbReference type="RefSeq" id="WP_069483397.1">
    <property type="nucleotide sequence ID" value="NZ_KV766182.1"/>
</dbReference>
<evidence type="ECO:0000256" key="6">
    <source>
        <dbReference type="PROSITE-ProRule" id="PRU01016"/>
    </source>
</evidence>
<dbReference type="AlphaFoldDB" id="A0A1E4RBF2"/>
<evidence type="ECO:0000256" key="4">
    <source>
        <dbReference type="ARBA" id="ARBA00022691"/>
    </source>
</evidence>
<reference evidence="7 8" key="1">
    <citation type="submission" date="2016-09" db="EMBL/GenBank/DDBJ databases">
        <title>Draft genome sequence of the soil isolate, Lysinibacillus fusiformis M5, a potential hypoxanthine producer.</title>
        <authorList>
            <person name="Gallegos-Monterrosa R."/>
            <person name="Maroti G."/>
            <person name="Balint B."/>
            <person name="Kovacs A.T."/>
        </authorList>
    </citation>
    <scope>NUCLEOTIDE SEQUENCE [LARGE SCALE GENOMIC DNA]</scope>
    <source>
        <strain evidence="7 8">M5</strain>
    </source>
</reference>
<evidence type="ECO:0000256" key="5">
    <source>
        <dbReference type="ARBA" id="ARBA00022747"/>
    </source>
</evidence>
<dbReference type="Gene3D" id="3.40.50.150">
    <property type="entry name" value="Vaccinia Virus protein VP39"/>
    <property type="match status" value="1"/>
</dbReference>
<evidence type="ECO:0000256" key="2">
    <source>
        <dbReference type="ARBA" id="ARBA00022603"/>
    </source>
</evidence>
<dbReference type="InterPro" id="IPR050750">
    <property type="entry name" value="C5-MTase"/>
</dbReference>
<dbReference type="GO" id="GO:0003886">
    <property type="term" value="F:DNA (cytosine-5-)-methyltransferase activity"/>
    <property type="evidence" value="ECO:0007669"/>
    <property type="project" value="UniProtKB-EC"/>
</dbReference>
<dbReference type="EC" id="2.1.1.37" evidence="1"/>
<evidence type="ECO:0000313" key="8">
    <source>
        <dbReference type="Proteomes" id="UP000094784"/>
    </source>
</evidence>
<evidence type="ECO:0000256" key="1">
    <source>
        <dbReference type="ARBA" id="ARBA00011975"/>
    </source>
</evidence>
<feature type="active site" evidence="6">
    <location>
        <position position="76"/>
    </location>
</feature>
<keyword evidence="5" id="KW-0680">Restriction system</keyword>
<evidence type="ECO:0000256" key="3">
    <source>
        <dbReference type="ARBA" id="ARBA00022679"/>
    </source>
</evidence>
<comment type="similarity">
    <text evidence="6">Belongs to the class I-like SAM-binding methyltransferase superfamily. C5-methyltransferase family.</text>
</comment>
<organism evidence="7 8">
    <name type="scientific">Lysinibacillus fusiformis</name>
    <dbReference type="NCBI Taxonomy" id="28031"/>
    <lineage>
        <taxon>Bacteria</taxon>
        <taxon>Bacillati</taxon>
        <taxon>Bacillota</taxon>
        <taxon>Bacilli</taxon>
        <taxon>Bacillales</taxon>
        <taxon>Bacillaceae</taxon>
        <taxon>Lysinibacillus</taxon>
    </lineage>
</organism>
<keyword evidence="2 6" id="KW-0489">Methyltransferase</keyword>
<dbReference type="OrthoDB" id="9813719at2"/>
<dbReference type="InterPro" id="IPR001525">
    <property type="entry name" value="C5_MeTfrase"/>
</dbReference>
<comment type="caution">
    <text evidence="7">The sequence shown here is derived from an EMBL/GenBank/DDBJ whole genome shotgun (WGS) entry which is preliminary data.</text>
</comment>
<dbReference type="Pfam" id="PF00145">
    <property type="entry name" value="DNA_methylase"/>
    <property type="match status" value="1"/>
</dbReference>
<protein>
    <recommendedName>
        <fullName evidence="1">DNA (cytosine-5-)-methyltransferase</fullName>
        <ecNumber evidence="1">2.1.1.37</ecNumber>
    </recommendedName>
</protein>
<dbReference type="SUPFAM" id="SSF53335">
    <property type="entry name" value="S-adenosyl-L-methionine-dependent methyltransferases"/>
    <property type="match status" value="1"/>
</dbReference>
<dbReference type="REBASE" id="172175">
    <property type="entry name" value="M.LfuM5ORF15905P"/>
</dbReference>
<dbReference type="Proteomes" id="UP000094784">
    <property type="component" value="Unassembled WGS sequence"/>
</dbReference>